<accession>S5SZR6</accession>
<reference evidence="2 3" key="1">
    <citation type="submission" date="2012-11" db="EMBL/GenBank/DDBJ databases">
        <title>The complete genome sequence of Corynebacterium maris Coryn-1 (=DSM 45190).</title>
        <authorList>
            <person name="Schaffert L."/>
            <person name="Albersmeier A."/>
            <person name="Kalinowski J."/>
            <person name="Ruckert C."/>
        </authorList>
    </citation>
    <scope>NUCLEOTIDE SEQUENCE [LARGE SCALE GENOMIC DNA]</scope>
    <source>
        <strain evidence="3">Coryn-1</strain>
    </source>
</reference>
<dbReference type="eggNOG" id="COG0847">
    <property type="taxonomic scope" value="Bacteria"/>
</dbReference>
<organism evidence="2 3">
    <name type="scientific">Corynebacterium maris DSM 45190</name>
    <dbReference type="NCBI Taxonomy" id="1224163"/>
    <lineage>
        <taxon>Bacteria</taxon>
        <taxon>Bacillati</taxon>
        <taxon>Actinomycetota</taxon>
        <taxon>Actinomycetes</taxon>
        <taxon>Mycobacteriales</taxon>
        <taxon>Corynebacteriaceae</taxon>
        <taxon>Corynebacterium</taxon>
    </lineage>
</organism>
<dbReference type="EMBL" id="CP003924">
    <property type="protein sequence ID" value="AGS33765.1"/>
    <property type="molecule type" value="Genomic_DNA"/>
</dbReference>
<dbReference type="PATRIC" id="fig|1224163.3.peg.285"/>
<dbReference type="HOGENOM" id="CLU_029910_0_0_11"/>
<feature type="compositionally biased region" description="Basic and acidic residues" evidence="1">
    <location>
        <begin position="21"/>
        <end position="47"/>
    </location>
</feature>
<evidence type="ECO:0000313" key="2">
    <source>
        <dbReference type="EMBL" id="AGS33765.1"/>
    </source>
</evidence>
<sequence length="378" mass="41983">MTTTTEKDSDAAAQDAAPSEQSHEQTQKNNRDQRAAQEERERRRREAVAAHPYVALVTHASGIHPTTSRLITVDVVTFNEAGEIGEDFHAVLDPNTDPGPKHQHGHTREEIAAGQRFSQVLKTLDRLIDGRTLVVHRAPRTWGFVVSEARRAMNAAARANRSRSRGRGRSRRRQRVGHVPRPERIVDTLATARRQATPLTDTRIAAVAQRYGLPAPSPVASVERAQRPPQEVAREQTLLVRDLFFAVRDAGPVAQRSPKDLRADRFGLQRSHVRVDAVEVPRPRPNPGRYRPGHSLIRGMEVVVAPEVEIDPNTLIEACLREELVYSEKLTRETSLVVCNETTDLAGKAMHAARKDIPLMSDAAFLAAAERVKEQPGA</sequence>
<gene>
    <name evidence="2" type="ORF">B841_01410</name>
</gene>
<dbReference type="RefSeq" id="WP_020933700.1">
    <property type="nucleotide sequence ID" value="NC_021915.1"/>
</dbReference>
<dbReference type="InterPro" id="IPR012337">
    <property type="entry name" value="RNaseH-like_sf"/>
</dbReference>
<evidence type="ECO:0000313" key="3">
    <source>
        <dbReference type="Proteomes" id="UP000015388"/>
    </source>
</evidence>
<protein>
    <submittedName>
        <fullName evidence="2">DNA polymerase III subunit epsilon</fullName>
    </submittedName>
</protein>
<dbReference type="STRING" id="1224163.B841_01410"/>
<dbReference type="Proteomes" id="UP000015388">
    <property type="component" value="Chromosome"/>
</dbReference>
<proteinExistence type="predicted"/>
<dbReference type="NCBIfam" id="NF004112">
    <property type="entry name" value="PRK05601.1"/>
    <property type="match status" value="1"/>
</dbReference>
<name>S5SZR6_9CORY</name>
<feature type="region of interest" description="Disordered" evidence="1">
    <location>
        <begin position="155"/>
        <end position="178"/>
    </location>
</feature>
<dbReference type="AlphaFoldDB" id="S5SZR6"/>
<evidence type="ECO:0000256" key="1">
    <source>
        <dbReference type="SAM" id="MobiDB-lite"/>
    </source>
</evidence>
<dbReference type="KEGG" id="cmd:B841_01410"/>
<dbReference type="OrthoDB" id="190275at2"/>
<dbReference type="SUPFAM" id="SSF53098">
    <property type="entry name" value="Ribonuclease H-like"/>
    <property type="match status" value="1"/>
</dbReference>
<dbReference type="InterPro" id="IPR036397">
    <property type="entry name" value="RNaseH_sf"/>
</dbReference>
<feature type="region of interest" description="Disordered" evidence="1">
    <location>
        <begin position="1"/>
        <end position="47"/>
    </location>
</feature>
<dbReference type="GO" id="GO:0003676">
    <property type="term" value="F:nucleic acid binding"/>
    <property type="evidence" value="ECO:0007669"/>
    <property type="project" value="InterPro"/>
</dbReference>
<feature type="compositionally biased region" description="Basic residues" evidence="1">
    <location>
        <begin position="160"/>
        <end position="178"/>
    </location>
</feature>
<feature type="compositionally biased region" description="Basic and acidic residues" evidence="1">
    <location>
        <begin position="1"/>
        <end position="10"/>
    </location>
</feature>
<keyword evidence="3" id="KW-1185">Reference proteome</keyword>
<dbReference type="Gene3D" id="3.30.420.10">
    <property type="entry name" value="Ribonuclease H-like superfamily/Ribonuclease H"/>
    <property type="match status" value="1"/>
</dbReference>